<dbReference type="Gene3D" id="3.40.50.720">
    <property type="entry name" value="NAD(P)-binding Rossmann-like Domain"/>
    <property type="match status" value="1"/>
</dbReference>
<name>A0A934KQK4_9BACT</name>
<evidence type="ECO:0000313" key="5">
    <source>
        <dbReference type="Proteomes" id="UP000614410"/>
    </source>
</evidence>
<dbReference type="InterPro" id="IPR002347">
    <property type="entry name" value="SDR_fam"/>
</dbReference>
<dbReference type="SUPFAM" id="SSF51735">
    <property type="entry name" value="NAD(P)-binding Rossmann-fold domains"/>
    <property type="match status" value="1"/>
</dbReference>
<protein>
    <submittedName>
        <fullName evidence="4">SDR family oxidoreductase</fullName>
    </submittedName>
</protein>
<dbReference type="PRINTS" id="PR00080">
    <property type="entry name" value="SDRFAMILY"/>
</dbReference>
<comment type="caution">
    <text evidence="4">The sequence shown here is derived from an EMBL/GenBank/DDBJ whole genome shotgun (WGS) entry which is preliminary data.</text>
</comment>
<dbReference type="CDD" id="cd05233">
    <property type="entry name" value="SDR_c"/>
    <property type="match status" value="1"/>
</dbReference>
<dbReference type="GO" id="GO:0016491">
    <property type="term" value="F:oxidoreductase activity"/>
    <property type="evidence" value="ECO:0007669"/>
    <property type="project" value="UniProtKB-KW"/>
</dbReference>
<dbReference type="Pfam" id="PF00106">
    <property type="entry name" value="adh_short"/>
    <property type="match status" value="1"/>
</dbReference>
<dbReference type="Proteomes" id="UP000614410">
    <property type="component" value="Unassembled WGS sequence"/>
</dbReference>
<evidence type="ECO:0000256" key="2">
    <source>
        <dbReference type="ARBA" id="ARBA00023002"/>
    </source>
</evidence>
<comment type="similarity">
    <text evidence="1 3">Belongs to the short-chain dehydrogenases/reductases (SDR) family.</text>
</comment>
<keyword evidence="2" id="KW-0560">Oxidoreductase</keyword>
<evidence type="ECO:0000313" key="4">
    <source>
        <dbReference type="EMBL" id="MBJ7610654.1"/>
    </source>
</evidence>
<proteinExistence type="inferred from homology"/>
<sequence length="237" mass="25034">MTAADGPPRRVCLLTGAGGTLGRALTAAFADRYDVAAVVRTPRPQPERDTPRELFTIRSDLEAPGATDRVVELALARFGSVDLLVNAAAYSVWSPLVGSRALLDSLPRQLAVNLAVPVQLAAALAEASWRERGAENRARNRNVVNVSSIAGVRLFPSGGRSVYAASKAALNVVTAYLAEEFAEFGVRLNALAPDSFPRRVPTETVCDAVLRLDESASTGTVVVVDAEGERVADILPG</sequence>
<evidence type="ECO:0000256" key="1">
    <source>
        <dbReference type="ARBA" id="ARBA00006484"/>
    </source>
</evidence>
<dbReference type="PRINTS" id="PR00081">
    <property type="entry name" value="GDHRDH"/>
</dbReference>
<organism evidence="4 5">
    <name type="scientific">Candidatus Amunia macphersoniae</name>
    <dbReference type="NCBI Taxonomy" id="3127014"/>
    <lineage>
        <taxon>Bacteria</taxon>
        <taxon>Bacillati</taxon>
        <taxon>Candidatus Dormiibacterota</taxon>
        <taxon>Candidatus Dormibacteria</taxon>
        <taxon>Candidatus Aeolococcales</taxon>
        <taxon>Candidatus Aeolococcaceae</taxon>
        <taxon>Candidatus Amunia</taxon>
    </lineage>
</organism>
<evidence type="ECO:0000256" key="3">
    <source>
        <dbReference type="RuleBase" id="RU000363"/>
    </source>
</evidence>
<accession>A0A934KQK4</accession>
<dbReference type="InterPro" id="IPR036291">
    <property type="entry name" value="NAD(P)-bd_dom_sf"/>
</dbReference>
<dbReference type="AlphaFoldDB" id="A0A934KQK4"/>
<dbReference type="EMBL" id="JAEKNN010000072">
    <property type="protein sequence ID" value="MBJ7610654.1"/>
    <property type="molecule type" value="Genomic_DNA"/>
</dbReference>
<reference evidence="4 5" key="1">
    <citation type="submission" date="2020-10" db="EMBL/GenBank/DDBJ databases">
        <title>Ca. Dormibacterota MAGs.</title>
        <authorList>
            <person name="Montgomery K."/>
        </authorList>
    </citation>
    <scope>NUCLEOTIDE SEQUENCE [LARGE SCALE GENOMIC DNA]</scope>
    <source>
        <strain evidence="4">Mitchell_Peninsula_5</strain>
    </source>
</reference>
<dbReference type="PANTHER" id="PTHR43639">
    <property type="entry name" value="OXIDOREDUCTASE, SHORT-CHAIN DEHYDROGENASE/REDUCTASE FAMILY (AFU_ORTHOLOGUE AFUA_5G02870)"/>
    <property type="match status" value="1"/>
</dbReference>
<dbReference type="PANTHER" id="PTHR43639:SF1">
    <property type="entry name" value="SHORT-CHAIN DEHYDROGENASE_REDUCTASE FAMILY PROTEIN"/>
    <property type="match status" value="1"/>
</dbReference>
<gene>
    <name evidence="4" type="ORF">JF887_14700</name>
</gene>